<accession>A0A452ZUV3</accession>
<feature type="transmembrane region" description="Helical" evidence="7">
    <location>
        <begin position="55"/>
        <end position="75"/>
    </location>
</feature>
<keyword evidence="10" id="KW-1185">Reference proteome</keyword>
<dbReference type="PANTHER" id="PTHR31376">
    <property type="entry name" value="OS09G0467300 PROTEIN-RELATED"/>
    <property type="match status" value="1"/>
</dbReference>
<evidence type="ECO:0000313" key="9">
    <source>
        <dbReference type="EnsemblPlants" id="AET1Gv20926500.2"/>
    </source>
</evidence>
<feature type="transmembrane region" description="Helical" evidence="7">
    <location>
        <begin position="245"/>
        <end position="266"/>
    </location>
</feature>
<comment type="subcellular location">
    <subcellularLocation>
        <location evidence="1 7">Membrane</location>
        <topology evidence="1 7">Multi-pass membrane protein</topology>
    </subcellularLocation>
</comment>
<feature type="transmembrane region" description="Helical" evidence="7">
    <location>
        <begin position="319"/>
        <end position="338"/>
    </location>
</feature>
<name>A0A452ZUV3_AEGTS</name>
<keyword evidence="6 7" id="KW-0472">Membrane</keyword>
<sequence length="407" mass="42781">LFSPCQYKRALVANSPLQSIVPYYSTTTMARAAMAISSGAAGPAAVAPRRRRSTVLLMANYAALLVGSVASSLLSRFYFHHGGKNKWVVTLVQSAGFPTLVVAAFLAGRPRPASAPRPFLWFSRRFLAVCLAIGALMGVSNLLFAYSTSLLPVSTSSLLLSMQLAFTLVLAVVIVRHPLTFNNLNAVVLMTLCSVLLALRSGDAGESPNRRGYIIGYIVTLCAAGLFSAYLPVMELVYREAVSGGFILAVEVQAVMQAMASVEAAVGLAVSRGFSDDVAHWKGSHAVYWVVVATLVVTWQACFMGTAGVIYLTSSLHSGVCMAAVLTANVIGGVLVFGDPFGPEKAVATALCVWGLSSYLYGEYTKSKKKAADGQDDGTTLPSAGDDGESVHKSLTAAASGETVQTV</sequence>
<dbReference type="EnsemblPlants" id="AET1Gv20926500.2">
    <property type="protein sequence ID" value="AET1Gv20926500.2"/>
    <property type="gene ID" value="AET1Gv20926500"/>
</dbReference>
<dbReference type="Gramene" id="AET1Gv20926500.2">
    <property type="protein sequence ID" value="AET1Gv20926500.2"/>
    <property type="gene ID" value="AET1Gv20926500"/>
</dbReference>
<feature type="transmembrane region" description="Helical" evidence="7">
    <location>
        <begin position="214"/>
        <end position="233"/>
    </location>
</feature>
<feature type="region of interest" description="Disordered" evidence="8">
    <location>
        <begin position="370"/>
        <end position="407"/>
    </location>
</feature>
<dbReference type="SUPFAM" id="SSF103473">
    <property type="entry name" value="MFS general substrate transporter"/>
    <property type="match status" value="1"/>
</dbReference>
<keyword evidence="5 7" id="KW-1133">Transmembrane helix</keyword>
<feature type="transmembrane region" description="Helical" evidence="7">
    <location>
        <begin position="182"/>
        <end position="202"/>
    </location>
</feature>
<evidence type="ECO:0000256" key="3">
    <source>
        <dbReference type="ARBA" id="ARBA00022448"/>
    </source>
</evidence>
<keyword evidence="4 7" id="KW-0812">Transmembrane</keyword>
<protein>
    <recommendedName>
        <fullName evidence="7">Probable purine permease</fullName>
    </recommendedName>
</protein>
<reference evidence="9" key="3">
    <citation type="journal article" date="2017" name="Nature">
        <title>Genome sequence of the progenitor of the wheat D genome Aegilops tauschii.</title>
        <authorList>
            <person name="Luo M.C."/>
            <person name="Gu Y.Q."/>
            <person name="Puiu D."/>
            <person name="Wang H."/>
            <person name="Twardziok S.O."/>
            <person name="Deal K.R."/>
            <person name="Huo N."/>
            <person name="Zhu T."/>
            <person name="Wang L."/>
            <person name="Wang Y."/>
            <person name="McGuire P.E."/>
            <person name="Liu S."/>
            <person name="Long H."/>
            <person name="Ramasamy R.K."/>
            <person name="Rodriguez J.C."/>
            <person name="Van S.L."/>
            <person name="Yuan L."/>
            <person name="Wang Z."/>
            <person name="Xia Z."/>
            <person name="Xiao L."/>
            <person name="Anderson O.D."/>
            <person name="Ouyang S."/>
            <person name="Liang Y."/>
            <person name="Zimin A.V."/>
            <person name="Pertea G."/>
            <person name="Qi P."/>
            <person name="Bennetzen J.L."/>
            <person name="Dai X."/>
            <person name="Dawson M.W."/>
            <person name="Muller H.G."/>
            <person name="Kugler K."/>
            <person name="Rivarola-Duarte L."/>
            <person name="Spannagl M."/>
            <person name="Mayer K.F.X."/>
            <person name="Lu F.H."/>
            <person name="Bevan M.W."/>
            <person name="Leroy P."/>
            <person name="Li P."/>
            <person name="You F.M."/>
            <person name="Sun Q."/>
            <person name="Liu Z."/>
            <person name="Lyons E."/>
            <person name="Wicker T."/>
            <person name="Salzberg S.L."/>
            <person name="Devos K.M."/>
            <person name="Dvorak J."/>
        </authorList>
    </citation>
    <scope>NUCLEOTIDE SEQUENCE [LARGE SCALE GENOMIC DNA]</scope>
    <source>
        <strain evidence="9">cv. AL8/78</strain>
    </source>
</reference>
<organism evidence="9 10">
    <name type="scientific">Aegilops tauschii subsp. strangulata</name>
    <name type="common">Goatgrass</name>
    <dbReference type="NCBI Taxonomy" id="200361"/>
    <lineage>
        <taxon>Eukaryota</taxon>
        <taxon>Viridiplantae</taxon>
        <taxon>Streptophyta</taxon>
        <taxon>Embryophyta</taxon>
        <taxon>Tracheophyta</taxon>
        <taxon>Spermatophyta</taxon>
        <taxon>Magnoliopsida</taxon>
        <taxon>Liliopsida</taxon>
        <taxon>Poales</taxon>
        <taxon>Poaceae</taxon>
        <taxon>BOP clade</taxon>
        <taxon>Pooideae</taxon>
        <taxon>Triticodae</taxon>
        <taxon>Triticeae</taxon>
        <taxon>Triticinae</taxon>
        <taxon>Aegilops</taxon>
    </lineage>
</organism>
<dbReference type="Pfam" id="PF16913">
    <property type="entry name" value="PUNUT"/>
    <property type="match status" value="1"/>
</dbReference>
<feature type="transmembrane region" description="Helical" evidence="7">
    <location>
        <begin position="126"/>
        <end position="146"/>
    </location>
</feature>
<dbReference type="InterPro" id="IPR037185">
    <property type="entry name" value="EmrE-like"/>
</dbReference>
<evidence type="ECO:0000256" key="4">
    <source>
        <dbReference type="ARBA" id="ARBA00022692"/>
    </source>
</evidence>
<dbReference type="PANTHER" id="PTHR31376:SF46">
    <property type="entry name" value="PURINE PERMEASE-RELATED"/>
    <property type="match status" value="1"/>
</dbReference>
<keyword evidence="3 7" id="KW-0813">Transport</keyword>
<feature type="transmembrane region" description="Helical" evidence="7">
    <location>
        <begin position="158"/>
        <end position="175"/>
    </location>
</feature>
<feature type="transmembrane region" description="Helical" evidence="7">
    <location>
        <begin position="286"/>
        <end position="312"/>
    </location>
</feature>
<feature type="transmembrane region" description="Helical" evidence="7">
    <location>
        <begin position="344"/>
        <end position="362"/>
    </location>
</feature>
<dbReference type="SUPFAM" id="SSF103481">
    <property type="entry name" value="Multidrug resistance efflux transporter EmrE"/>
    <property type="match status" value="1"/>
</dbReference>
<comment type="similarity">
    <text evidence="2 7">Belongs to the purine permeases (TC 2.A.7.14) family.</text>
</comment>
<dbReference type="GO" id="GO:0005345">
    <property type="term" value="F:purine nucleobase transmembrane transporter activity"/>
    <property type="evidence" value="ECO:0007669"/>
    <property type="project" value="UniProtKB-UniRule"/>
</dbReference>
<evidence type="ECO:0000256" key="1">
    <source>
        <dbReference type="ARBA" id="ARBA00004141"/>
    </source>
</evidence>
<reference evidence="10" key="1">
    <citation type="journal article" date="2014" name="Science">
        <title>Ancient hybridizations among the ancestral genomes of bread wheat.</title>
        <authorList>
            <consortium name="International Wheat Genome Sequencing Consortium,"/>
            <person name="Marcussen T."/>
            <person name="Sandve S.R."/>
            <person name="Heier L."/>
            <person name="Spannagl M."/>
            <person name="Pfeifer M."/>
            <person name="Jakobsen K.S."/>
            <person name="Wulff B.B."/>
            <person name="Steuernagel B."/>
            <person name="Mayer K.F."/>
            <person name="Olsen O.A."/>
        </authorList>
    </citation>
    <scope>NUCLEOTIDE SEQUENCE [LARGE SCALE GENOMIC DNA]</scope>
    <source>
        <strain evidence="10">cv. AL8/78</strain>
    </source>
</reference>
<evidence type="ECO:0000256" key="7">
    <source>
        <dbReference type="RuleBase" id="RU368015"/>
    </source>
</evidence>
<evidence type="ECO:0000256" key="8">
    <source>
        <dbReference type="SAM" id="MobiDB-lite"/>
    </source>
</evidence>
<reference evidence="9" key="4">
    <citation type="submission" date="2019-03" db="UniProtKB">
        <authorList>
            <consortium name="EnsemblPlants"/>
        </authorList>
    </citation>
    <scope>IDENTIFICATION</scope>
</reference>
<dbReference type="GO" id="GO:0015211">
    <property type="term" value="F:purine nucleoside transmembrane transporter activity"/>
    <property type="evidence" value="ECO:0007669"/>
    <property type="project" value="UniProtKB-UniRule"/>
</dbReference>
<dbReference type="GO" id="GO:0016020">
    <property type="term" value="C:membrane"/>
    <property type="evidence" value="ECO:0007669"/>
    <property type="project" value="UniProtKB-SubCell"/>
</dbReference>
<reference evidence="9" key="5">
    <citation type="journal article" date="2021" name="G3 (Bethesda)">
        <title>Aegilops tauschii genome assembly Aet v5.0 features greater sequence contiguity and improved annotation.</title>
        <authorList>
            <person name="Wang L."/>
            <person name="Zhu T."/>
            <person name="Rodriguez J.C."/>
            <person name="Deal K.R."/>
            <person name="Dubcovsky J."/>
            <person name="McGuire P.E."/>
            <person name="Lux T."/>
            <person name="Spannagl M."/>
            <person name="Mayer K.F.X."/>
            <person name="Baldrich P."/>
            <person name="Meyers B.C."/>
            <person name="Huo N."/>
            <person name="Gu Y.Q."/>
            <person name="Zhou H."/>
            <person name="Devos K.M."/>
            <person name="Bennetzen J.L."/>
            <person name="Unver T."/>
            <person name="Budak H."/>
            <person name="Gulick P.J."/>
            <person name="Galiba G."/>
            <person name="Kalapos B."/>
            <person name="Nelson D.R."/>
            <person name="Li P."/>
            <person name="You F.M."/>
            <person name="Luo M.C."/>
            <person name="Dvorak J."/>
        </authorList>
    </citation>
    <scope>NUCLEOTIDE SEQUENCE [LARGE SCALE GENOMIC DNA]</scope>
    <source>
        <strain evidence="9">cv. AL8/78</strain>
    </source>
</reference>
<evidence type="ECO:0000256" key="6">
    <source>
        <dbReference type="ARBA" id="ARBA00023136"/>
    </source>
</evidence>
<dbReference type="AlphaFoldDB" id="A0A452ZUV3"/>
<evidence type="ECO:0000256" key="2">
    <source>
        <dbReference type="ARBA" id="ARBA00006213"/>
    </source>
</evidence>
<evidence type="ECO:0000256" key="5">
    <source>
        <dbReference type="ARBA" id="ARBA00022989"/>
    </source>
</evidence>
<proteinExistence type="inferred from homology"/>
<dbReference type="InterPro" id="IPR030182">
    <property type="entry name" value="PUP_plant"/>
</dbReference>
<evidence type="ECO:0000313" key="10">
    <source>
        <dbReference type="Proteomes" id="UP000015105"/>
    </source>
</evidence>
<reference evidence="10" key="2">
    <citation type="journal article" date="2017" name="Nat. Plants">
        <title>The Aegilops tauschii genome reveals multiple impacts of transposons.</title>
        <authorList>
            <person name="Zhao G."/>
            <person name="Zou C."/>
            <person name="Li K."/>
            <person name="Wang K."/>
            <person name="Li T."/>
            <person name="Gao L."/>
            <person name="Zhang X."/>
            <person name="Wang H."/>
            <person name="Yang Z."/>
            <person name="Liu X."/>
            <person name="Jiang W."/>
            <person name="Mao L."/>
            <person name="Kong X."/>
            <person name="Jiao Y."/>
            <person name="Jia J."/>
        </authorList>
    </citation>
    <scope>NUCLEOTIDE SEQUENCE [LARGE SCALE GENOMIC DNA]</scope>
    <source>
        <strain evidence="10">cv. AL8/78</strain>
    </source>
</reference>
<dbReference type="InterPro" id="IPR036259">
    <property type="entry name" value="MFS_trans_sf"/>
</dbReference>
<feature type="transmembrane region" description="Helical" evidence="7">
    <location>
        <begin position="87"/>
        <end position="106"/>
    </location>
</feature>
<dbReference type="STRING" id="200361.A0A452ZUV3"/>
<dbReference type="Proteomes" id="UP000015105">
    <property type="component" value="Chromosome 1D"/>
</dbReference>